<dbReference type="AlphaFoldDB" id="A0A7J6V1X5"/>
<sequence>MSTIFMTLKPKTWFFSLQKGLEESHYYKAHYSLQGILKWQLYLVEVHGFPSWEFDLKLSLDRLSETLCWRLNIVFQARFSLWVPEVQEYFLKIHCM</sequence>
<gene>
    <name evidence="1" type="ORF">FRX31_031599</name>
</gene>
<accession>A0A7J6V1X5</accession>
<evidence type="ECO:0000313" key="1">
    <source>
        <dbReference type="EMBL" id="KAF5178817.1"/>
    </source>
</evidence>
<dbReference type="Proteomes" id="UP000554482">
    <property type="component" value="Unassembled WGS sequence"/>
</dbReference>
<name>A0A7J6V1X5_THATH</name>
<comment type="caution">
    <text evidence="1">The sequence shown here is derived from an EMBL/GenBank/DDBJ whole genome shotgun (WGS) entry which is preliminary data.</text>
</comment>
<keyword evidence="2" id="KW-1185">Reference proteome</keyword>
<evidence type="ECO:0000313" key="2">
    <source>
        <dbReference type="Proteomes" id="UP000554482"/>
    </source>
</evidence>
<organism evidence="1 2">
    <name type="scientific">Thalictrum thalictroides</name>
    <name type="common">Rue-anemone</name>
    <name type="synonym">Anemone thalictroides</name>
    <dbReference type="NCBI Taxonomy" id="46969"/>
    <lineage>
        <taxon>Eukaryota</taxon>
        <taxon>Viridiplantae</taxon>
        <taxon>Streptophyta</taxon>
        <taxon>Embryophyta</taxon>
        <taxon>Tracheophyta</taxon>
        <taxon>Spermatophyta</taxon>
        <taxon>Magnoliopsida</taxon>
        <taxon>Ranunculales</taxon>
        <taxon>Ranunculaceae</taxon>
        <taxon>Thalictroideae</taxon>
        <taxon>Thalictrum</taxon>
    </lineage>
</organism>
<reference evidence="1 2" key="1">
    <citation type="submission" date="2020-06" db="EMBL/GenBank/DDBJ databases">
        <title>Transcriptomic and genomic resources for Thalictrum thalictroides and T. hernandezii: Facilitating candidate gene discovery in an emerging model plant lineage.</title>
        <authorList>
            <person name="Arias T."/>
            <person name="Riano-Pachon D.M."/>
            <person name="Di Stilio V.S."/>
        </authorList>
    </citation>
    <scope>NUCLEOTIDE SEQUENCE [LARGE SCALE GENOMIC DNA]</scope>
    <source>
        <strain evidence="2">cv. WT478/WT964</strain>
        <tissue evidence="1">Leaves</tissue>
    </source>
</reference>
<dbReference type="EMBL" id="JABWDY010039565">
    <property type="protein sequence ID" value="KAF5178817.1"/>
    <property type="molecule type" value="Genomic_DNA"/>
</dbReference>
<protein>
    <submittedName>
        <fullName evidence="1">Uncharacterized protein</fullName>
    </submittedName>
</protein>
<proteinExistence type="predicted"/>